<dbReference type="NCBIfam" id="NF009395">
    <property type="entry name" value="PRK12755.1"/>
    <property type="match status" value="1"/>
</dbReference>
<protein>
    <recommendedName>
        <fullName evidence="8">Phospho-2-dehydro-3-deoxyheptonate aldolase</fullName>
        <ecNumber evidence="8">2.5.1.54</ecNumber>
    </recommendedName>
</protein>
<dbReference type="FunFam" id="3.20.20.70:FF:000005">
    <property type="entry name" value="Phospho-2-dehydro-3-deoxyheptonate aldolase"/>
    <property type="match status" value="1"/>
</dbReference>
<comment type="similarity">
    <text evidence="3 8">Belongs to the class-I DAHP synthase family.</text>
</comment>
<sequence>MENVSVENINIENPQILVTPAELKKEIPISEKARKTVLNGRTAIEKILSKEDHRLFVVVGPCSIHDIEAAREYAKKLKTLADQVGDCLEIVMRVYFEKPRTTTGWKGLINDPFMNDSFKITEGLKIGRKLLREILEIGLPTATEALDPISPQYMQDLITWSAIGARTTESQTHREMASGLSSSIGFKNGTDGSLTVAINALQSVAKPHRFLGINSDGKVSVIKTKGNPHAHVVLRGGNGKPNYDSVSVSICEQELSKAGIDRNIMIDCSHANSNKDHNLQPLVLENICNQILDGNQSIVGVMVESNLEGGNQKLSDDLSLLKYGVSVTDACIDWETTKDGILSMAGKLRPIMEKRASIK</sequence>
<dbReference type="GO" id="GO:0009423">
    <property type="term" value="P:chorismate biosynthetic process"/>
    <property type="evidence" value="ECO:0007669"/>
    <property type="project" value="UniProtKB-UniPathway"/>
</dbReference>
<evidence type="ECO:0000256" key="7">
    <source>
        <dbReference type="ARBA" id="ARBA00047508"/>
    </source>
</evidence>
<evidence type="ECO:0000256" key="3">
    <source>
        <dbReference type="ARBA" id="ARBA00007985"/>
    </source>
</evidence>
<dbReference type="GO" id="GO:0003849">
    <property type="term" value="F:3-deoxy-7-phosphoheptulonate synthase activity"/>
    <property type="evidence" value="ECO:0007669"/>
    <property type="project" value="UniProtKB-EC"/>
</dbReference>
<evidence type="ECO:0000313" key="10">
    <source>
        <dbReference type="EMBL" id="RZO01887.1"/>
    </source>
</evidence>
<dbReference type="InterPro" id="IPR006219">
    <property type="entry name" value="DAHP_synth_1"/>
</dbReference>
<dbReference type="Pfam" id="PF00793">
    <property type="entry name" value="DAHP_synth_1"/>
    <property type="match status" value="1"/>
</dbReference>
<keyword evidence="5 8" id="KW-0808">Transferase</keyword>
<dbReference type="InterPro" id="IPR006218">
    <property type="entry name" value="DAHP1/KDSA"/>
</dbReference>
<dbReference type="Proteomes" id="UP000318148">
    <property type="component" value="Unassembled WGS sequence"/>
</dbReference>
<evidence type="ECO:0000256" key="4">
    <source>
        <dbReference type="ARBA" id="ARBA00022605"/>
    </source>
</evidence>
<dbReference type="PIRSF" id="PIRSF001361">
    <property type="entry name" value="DAHP_synthase"/>
    <property type="match status" value="1"/>
</dbReference>
<name>A0A520LJG0_9GAMM</name>
<comment type="caution">
    <text evidence="10">The sequence shown here is derived from an EMBL/GenBank/DDBJ whole genome shotgun (WGS) entry which is preliminary data.</text>
</comment>
<evidence type="ECO:0000256" key="6">
    <source>
        <dbReference type="ARBA" id="ARBA00023141"/>
    </source>
</evidence>
<dbReference type="GO" id="GO:0009073">
    <property type="term" value="P:aromatic amino acid family biosynthetic process"/>
    <property type="evidence" value="ECO:0007669"/>
    <property type="project" value="UniProtKB-KW"/>
</dbReference>
<evidence type="ECO:0000256" key="5">
    <source>
        <dbReference type="ARBA" id="ARBA00022679"/>
    </source>
</evidence>
<evidence type="ECO:0000313" key="11">
    <source>
        <dbReference type="Proteomes" id="UP000318148"/>
    </source>
</evidence>
<comment type="pathway">
    <text evidence="2 8">Metabolic intermediate biosynthesis; chorismate biosynthesis; chorismate from D-erythrose 4-phosphate and phosphoenolpyruvate: step 1/7.</text>
</comment>
<evidence type="ECO:0000256" key="2">
    <source>
        <dbReference type="ARBA" id="ARBA00004688"/>
    </source>
</evidence>
<dbReference type="GO" id="GO:0042802">
    <property type="term" value="F:identical protein binding"/>
    <property type="evidence" value="ECO:0007669"/>
    <property type="project" value="UniProtKB-ARBA"/>
</dbReference>
<dbReference type="PANTHER" id="PTHR21225:SF10">
    <property type="entry name" value="PHOSPHO-2-DEHYDRO-3-DEOXYHEPTONATE ALDOLASE, TYR-SENSITIVE"/>
    <property type="match status" value="1"/>
</dbReference>
<dbReference type="EC" id="2.5.1.54" evidence="8"/>
<dbReference type="NCBIfam" id="TIGR00034">
    <property type="entry name" value="aroFGH"/>
    <property type="match status" value="1"/>
</dbReference>
<evidence type="ECO:0000259" key="9">
    <source>
        <dbReference type="Pfam" id="PF00793"/>
    </source>
</evidence>
<accession>A0A520LJG0</accession>
<reference evidence="10 11" key="1">
    <citation type="submission" date="2019-02" db="EMBL/GenBank/DDBJ databases">
        <title>Prokaryotic population dynamics and viral predation in marine succession experiment using metagenomics: the confinement effect.</title>
        <authorList>
            <person name="Haro-Moreno J.M."/>
            <person name="Rodriguez-Valera F."/>
            <person name="Lopez-Perez M."/>
        </authorList>
    </citation>
    <scope>NUCLEOTIDE SEQUENCE [LARGE SCALE GENOMIC DNA]</scope>
    <source>
        <strain evidence="10">MED-G169</strain>
    </source>
</reference>
<comment type="function">
    <text evidence="1 8">Stereospecific condensation of phosphoenolpyruvate (PEP) and D-erythrose-4-phosphate (E4P) giving rise to 3-deoxy-D-arabino-heptulosonate-7-phosphate (DAHP).</text>
</comment>
<dbReference type="InterPro" id="IPR013785">
    <property type="entry name" value="Aldolase_TIM"/>
</dbReference>
<dbReference type="SUPFAM" id="SSF51569">
    <property type="entry name" value="Aldolase"/>
    <property type="match status" value="1"/>
</dbReference>
<organism evidence="10 11">
    <name type="scientific">SAR92 clade bacterium</name>
    <dbReference type="NCBI Taxonomy" id="2315479"/>
    <lineage>
        <taxon>Bacteria</taxon>
        <taxon>Pseudomonadati</taxon>
        <taxon>Pseudomonadota</taxon>
        <taxon>Gammaproteobacteria</taxon>
        <taxon>Cellvibrionales</taxon>
        <taxon>Porticoccaceae</taxon>
        <taxon>SAR92 clade</taxon>
    </lineage>
</organism>
<proteinExistence type="inferred from homology"/>
<dbReference type="UniPathway" id="UPA00053">
    <property type="reaction ID" value="UER00084"/>
</dbReference>
<gene>
    <name evidence="10" type="ORF">EVB02_04760</name>
</gene>
<evidence type="ECO:0000256" key="8">
    <source>
        <dbReference type="PIRNR" id="PIRNR001361"/>
    </source>
</evidence>
<keyword evidence="4 8" id="KW-0028">Amino-acid biosynthesis</keyword>
<dbReference type="EMBL" id="SHBO01000083">
    <property type="protein sequence ID" value="RZO01887.1"/>
    <property type="molecule type" value="Genomic_DNA"/>
</dbReference>
<comment type="catalytic activity">
    <reaction evidence="7 8">
        <text>D-erythrose 4-phosphate + phosphoenolpyruvate + H2O = 7-phospho-2-dehydro-3-deoxy-D-arabino-heptonate + phosphate</text>
        <dbReference type="Rhea" id="RHEA:14717"/>
        <dbReference type="ChEBI" id="CHEBI:15377"/>
        <dbReference type="ChEBI" id="CHEBI:16897"/>
        <dbReference type="ChEBI" id="CHEBI:43474"/>
        <dbReference type="ChEBI" id="CHEBI:58394"/>
        <dbReference type="ChEBI" id="CHEBI:58702"/>
        <dbReference type="EC" id="2.5.1.54"/>
    </reaction>
</comment>
<dbReference type="GO" id="GO:0005737">
    <property type="term" value="C:cytoplasm"/>
    <property type="evidence" value="ECO:0007669"/>
    <property type="project" value="TreeGrafter"/>
</dbReference>
<dbReference type="AlphaFoldDB" id="A0A520LJG0"/>
<dbReference type="PANTHER" id="PTHR21225">
    <property type="entry name" value="PHOSPHO-2-DEHYDRO-3-DEOXYHEPTONATE ALDOLASE DAHP SYNTHETASE"/>
    <property type="match status" value="1"/>
</dbReference>
<dbReference type="GO" id="GO:0008652">
    <property type="term" value="P:amino acid biosynthetic process"/>
    <property type="evidence" value="ECO:0007669"/>
    <property type="project" value="UniProtKB-KW"/>
</dbReference>
<keyword evidence="6 8" id="KW-0057">Aromatic amino acid biosynthesis</keyword>
<dbReference type="Gene3D" id="3.20.20.70">
    <property type="entry name" value="Aldolase class I"/>
    <property type="match status" value="1"/>
</dbReference>
<feature type="domain" description="DAHP synthetase I/KDSA" evidence="9">
    <location>
        <begin position="33"/>
        <end position="338"/>
    </location>
</feature>
<evidence type="ECO:0000256" key="1">
    <source>
        <dbReference type="ARBA" id="ARBA00003726"/>
    </source>
</evidence>